<evidence type="ECO:0000256" key="1">
    <source>
        <dbReference type="SAM" id="SignalP"/>
    </source>
</evidence>
<sequence>MWATESRSFGNMLLLSGGCMVSGLCECDCDDMTDQGQSKRTGNPRQTKVKKTGVNLIAQRAQRKQPQKICFFLSPLKLRGDIRNA</sequence>
<reference evidence="2" key="1">
    <citation type="journal article" date="2023" name="Mol. Phylogenet. Evol.">
        <title>Genome-scale phylogeny and comparative genomics of the fungal order Sordariales.</title>
        <authorList>
            <person name="Hensen N."/>
            <person name="Bonometti L."/>
            <person name="Westerberg I."/>
            <person name="Brannstrom I.O."/>
            <person name="Guillou S."/>
            <person name="Cros-Aarteil S."/>
            <person name="Calhoun S."/>
            <person name="Haridas S."/>
            <person name="Kuo A."/>
            <person name="Mondo S."/>
            <person name="Pangilinan J."/>
            <person name="Riley R."/>
            <person name="LaButti K."/>
            <person name="Andreopoulos B."/>
            <person name="Lipzen A."/>
            <person name="Chen C."/>
            <person name="Yan M."/>
            <person name="Daum C."/>
            <person name="Ng V."/>
            <person name="Clum A."/>
            <person name="Steindorff A."/>
            <person name="Ohm R.A."/>
            <person name="Martin F."/>
            <person name="Silar P."/>
            <person name="Natvig D.O."/>
            <person name="Lalanne C."/>
            <person name="Gautier V."/>
            <person name="Ament-Velasquez S.L."/>
            <person name="Kruys A."/>
            <person name="Hutchinson M.I."/>
            <person name="Powell A.J."/>
            <person name="Barry K."/>
            <person name="Miller A.N."/>
            <person name="Grigoriev I.V."/>
            <person name="Debuchy R."/>
            <person name="Gladieux P."/>
            <person name="Hiltunen Thoren M."/>
            <person name="Johannesson H."/>
        </authorList>
    </citation>
    <scope>NUCLEOTIDE SEQUENCE</scope>
    <source>
        <strain evidence="2">CBS 892.96</strain>
    </source>
</reference>
<feature type="signal peptide" evidence="1">
    <location>
        <begin position="1"/>
        <end position="27"/>
    </location>
</feature>
<keyword evidence="3" id="KW-1185">Reference proteome</keyword>
<protein>
    <recommendedName>
        <fullName evidence="4">Secreted protein</fullName>
    </recommendedName>
</protein>
<keyword evidence="1" id="KW-0732">Signal</keyword>
<proteinExistence type="predicted"/>
<dbReference type="AlphaFoldDB" id="A0AAN6WHY3"/>
<evidence type="ECO:0008006" key="4">
    <source>
        <dbReference type="Google" id="ProtNLM"/>
    </source>
</evidence>
<organism evidence="2 3">
    <name type="scientific">Triangularia setosa</name>
    <dbReference type="NCBI Taxonomy" id="2587417"/>
    <lineage>
        <taxon>Eukaryota</taxon>
        <taxon>Fungi</taxon>
        <taxon>Dikarya</taxon>
        <taxon>Ascomycota</taxon>
        <taxon>Pezizomycotina</taxon>
        <taxon>Sordariomycetes</taxon>
        <taxon>Sordariomycetidae</taxon>
        <taxon>Sordariales</taxon>
        <taxon>Podosporaceae</taxon>
        <taxon>Triangularia</taxon>
    </lineage>
</organism>
<dbReference type="Proteomes" id="UP001302321">
    <property type="component" value="Unassembled WGS sequence"/>
</dbReference>
<evidence type="ECO:0000313" key="2">
    <source>
        <dbReference type="EMBL" id="KAK4180747.1"/>
    </source>
</evidence>
<evidence type="ECO:0000313" key="3">
    <source>
        <dbReference type="Proteomes" id="UP001302321"/>
    </source>
</evidence>
<gene>
    <name evidence="2" type="ORF">QBC36DRAFT_319672</name>
</gene>
<feature type="chain" id="PRO_5042978517" description="Secreted protein" evidence="1">
    <location>
        <begin position="28"/>
        <end position="85"/>
    </location>
</feature>
<dbReference type="EMBL" id="MU866095">
    <property type="protein sequence ID" value="KAK4180747.1"/>
    <property type="molecule type" value="Genomic_DNA"/>
</dbReference>
<comment type="caution">
    <text evidence="2">The sequence shown here is derived from an EMBL/GenBank/DDBJ whole genome shotgun (WGS) entry which is preliminary data.</text>
</comment>
<name>A0AAN6WHY3_9PEZI</name>
<dbReference type="PROSITE" id="PS51257">
    <property type="entry name" value="PROKAR_LIPOPROTEIN"/>
    <property type="match status" value="1"/>
</dbReference>
<reference evidence="2" key="2">
    <citation type="submission" date="2023-05" db="EMBL/GenBank/DDBJ databases">
        <authorList>
            <consortium name="Lawrence Berkeley National Laboratory"/>
            <person name="Steindorff A."/>
            <person name="Hensen N."/>
            <person name="Bonometti L."/>
            <person name="Westerberg I."/>
            <person name="Brannstrom I.O."/>
            <person name="Guillou S."/>
            <person name="Cros-Aarteil S."/>
            <person name="Calhoun S."/>
            <person name="Haridas S."/>
            <person name="Kuo A."/>
            <person name="Mondo S."/>
            <person name="Pangilinan J."/>
            <person name="Riley R."/>
            <person name="Labutti K."/>
            <person name="Andreopoulos B."/>
            <person name="Lipzen A."/>
            <person name="Chen C."/>
            <person name="Yanf M."/>
            <person name="Daum C."/>
            <person name="Ng V."/>
            <person name="Clum A."/>
            <person name="Ohm R."/>
            <person name="Martin F."/>
            <person name="Silar P."/>
            <person name="Natvig D."/>
            <person name="Lalanne C."/>
            <person name="Gautier V."/>
            <person name="Ament-Velasquez S.L."/>
            <person name="Kruys A."/>
            <person name="Hutchinson M.I."/>
            <person name="Powell A.J."/>
            <person name="Barry K."/>
            <person name="Miller A.N."/>
            <person name="Grigoriev I.V."/>
            <person name="Debuchy R."/>
            <person name="Gladieux P."/>
            <person name="Thoren M.H."/>
            <person name="Johannesson H."/>
        </authorList>
    </citation>
    <scope>NUCLEOTIDE SEQUENCE</scope>
    <source>
        <strain evidence="2">CBS 892.96</strain>
    </source>
</reference>
<accession>A0AAN6WHY3</accession>